<dbReference type="PANTHER" id="PTHR21152">
    <property type="entry name" value="AMINOTRANSFERASE CLASS V"/>
    <property type="match status" value="1"/>
</dbReference>
<protein>
    <submittedName>
        <fullName evidence="9">Soluble hydrogenase 42 kDa subunit</fullName>
        <ecNumber evidence="9">1.12.-.-</ecNumber>
    </submittedName>
</protein>
<dbReference type="InterPro" id="IPR024169">
    <property type="entry name" value="SP_NH2Trfase/AEP_transaminase"/>
</dbReference>
<evidence type="ECO:0000256" key="1">
    <source>
        <dbReference type="ARBA" id="ARBA00001933"/>
    </source>
</evidence>
<dbReference type="Gene3D" id="3.40.640.10">
    <property type="entry name" value="Type I PLP-dependent aspartate aminotransferase-like (Major domain)"/>
    <property type="match status" value="1"/>
</dbReference>
<dbReference type="PANTHER" id="PTHR21152:SF40">
    <property type="entry name" value="ALANINE--GLYOXYLATE AMINOTRANSFERASE"/>
    <property type="match status" value="1"/>
</dbReference>
<dbReference type="PIRSF" id="PIRSF000524">
    <property type="entry name" value="SPT"/>
    <property type="match status" value="1"/>
</dbReference>
<evidence type="ECO:0000256" key="5">
    <source>
        <dbReference type="ARBA" id="ARBA00022898"/>
    </source>
</evidence>
<feature type="binding site" evidence="6">
    <location>
        <position position="338"/>
    </location>
    <ligand>
        <name>substrate</name>
    </ligand>
</feature>
<evidence type="ECO:0000256" key="7">
    <source>
        <dbReference type="PIRSR" id="PIRSR000524-50"/>
    </source>
</evidence>
<keyword evidence="9" id="KW-0560">Oxidoreductase</keyword>
<reference evidence="9" key="1">
    <citation type="submission" date="2017-02" db="EMBL/GenBank/DDBJ databases">
        <title>Delving into the versatile metabolic prowess of the omnipresent phylum Bacteroidetes.</title>
        <authorList>
            <person name="Nobu M.K."/>
            <person name="Mei R."/>
            <person name="Narihiro T."/>
            <person name="Kuroda K."/>
            <person name="Liu W.-T."/>
        </authorList>
    </citation>
    <scope>NUCLEOTIDE SEQUENCE</scope>
    <source>
        <strain evidence="9">ADurb.Bin276</strain>
    </source>
</reference>
<gene>
    <name evidence="9" type="ORF">BWY41_01096</name>
</gene>
<dbReference type="GO" id="GO:0004760">
    <property type="term" value="F:L-serine-pyruvate transaminase activity"/>
    <property type="evidence" value="ECO:0007669"/>
    <property type="project" value="TreeGrafter"/>
</dbReference>
<dbReference type="Proteomes" id="UP000485569">
    <property type="component" value="Unassembled WGS sequence"/>
</dbReference>
<feature type="domain" description="Aminotransferase class V" evidence="8">
    <location>
        <begin position="5"/>
        <end position="329"/>
    </location>
</feature>
<comment type="similarity">
    <text evidence="2">Belongs to the class-V pyridoxal-phosphate-dependent aminotransferase family.</text>
</comment>
<evidence type="ECO:0000256" key="4">
    <source>
        <dbReference type="ARBA" id="ARBA00022679"/>
    </source>
</evidence>
<dbReference type="AlphaFoldDB" id="A0A1V5SVB6"/>
<evidence type="ECO:0000256" key="6">
    <source>
        <dbReference type="PIRSR" id="PIRSR000524-1"/>
    </source>
</evidence>
<dbReference type="InterPro" id="IPR015421">
    <property type="entry name" value="PyrdxlP-dep_Trfase_major"/>
</dbReference>
<comment type="caution">
    <text evidence="9">The sequence shown here is derived from an EMBL/GenBank/DDBJ whole genome shotgun (WGS) entry which is preliminary data.</text>
</comment>
<evidence type="ECO:0000256" key="2">
    <source>
        <dbReference type="ARBA" id="ARBA00009236"/>
    </source>
</evidence>
<dbReference type="SUPFAM" id="SSF53383">
    <property type="entry name" value="PLP-dependent transferases"/>
    <property type="match status" value="1"/>
</dbReference>
<evidence type="ECO:0000256" key="3">
    <source>
        <dbReference type="ARBA" id="ARBA00022576"/>
    </source>
</evidence>
<comment type="cofactor">
    <cofactor evidence="1 7">
        <name>pyridoxal 5'-phosphate</name>
        <dbReference type="ChEBI" id="CHEBI:597326"/>
    </cofactor>
</comment>
<name>A0A1V5SVB6_9BACT</name>
<sequence length="384" mass="41839">MKSSFLMTPGPTQVPSQVSLAMAQEIIHHRVPAFGALLKDITEKLQYVFQTQNDVLVFPGAGTGAMEGAIVNFFSPGDKVAFGIIGEFGSRWAKIAEIFGLQPIRLGGEWGKAVTAQDIDLLLSSEAGKDVKGVFITHNETSTGVYSDLKSIGEVCQKHNVLYLVDAVSSLVAIDCKTDLWGIDVVITASQKALMTPPGLCFFSVSKKGWEYNQEAKCPRYYWDLANALKSLKKPTPENPYTPAVTLLFGLNEALNMIKQEGLENVFKRHLQLSKMFRTGVEALGLELMVKDEKIASPAVTSIILPEGIEAGKITGFFRNNGIVIAGGQGQLKGRIIRVGHLGYVDAFDISNTLITLGRAFKSQGKALNTEAALNKAWEVYEHE</sequence>
<evidence type="ECO:0000313" key="9">
    <source>
        <dbReference type="EMBL" id="OQA58131.1"/>
    </source>
</evidence>
<dbReference type="InterPro" id="IPR000192">
    <property type="entry name" value="Aminotrans_V_dom"/>
</dbReference>
<accession>A0A1V5SVB6</accession>
<dbReference type="EC" id="1.12.-.-" evidence="9"/>
<dbReference type="InterPro" id="IPR015424">
    <property type="entry name" value="PyrdxlP-dep_Trfase"/>
</dbReference>
<evidence type="ECO:0000259" key="8">
    <source>
        <dbReference type="Pfam" id="PF00266"/>
    </source>
</evidence>
<proteinExistence type="inferred from homology"/>
<keyword evidence="5 7" id="KW-0663">Pyridoxal phosphate</keyword>
<dbReference type="GO" id="GO:0016491">
    <property type="term" value="F:oxidoreductase activity"/>
    <property type="evidence" value="ECO:0007669"/>
    <property type="project" value="UniProtKB-KW"/>
</dbReference>
<dbReference type="InterPro" id="IPR015422">
    <property type="entry name" value="PyrdxlP-dep_Trfase_small"/>
</dbReference>
<keyword evidence="4" id="KW-0808">Transferase</keyword>
<feature type="modified residue" description="N6-(pyridoxal phosphate)lysine" evidence="7">
    <location>
        <position position="192"/>
    </location>
</feature>
<dbReference type="GO" id="GO:0008453">
    <property type="term" value="F:alanine-glyoxylate transaminase activity"/>
    <property type="evidence" value="ECO:0007669"/>
    <property type="project" value="TreeGrafter"/>
</dbReference>
<dbReference type="EMBL" id="MWBQ01000078">
    <property type="protein sequence ID" value="OQA58131.1"/>
    <property type="molecule type" value="Genomic_DNA"/>
</dbReference>
<dbReference type="FunFam" id="3.40.640.10:FF:000027">
    <property type="entry name" value="Serine--pyruvate aminotransferase, mitochondrial"/>
    <property type="match status" value="1"/>
</dbReference>
<dbReference type="Gene3D" id="3.90.1150.10">
    <property type="entry name" value="Aspartate Aminotransferase, domain 1"/>
    <property type="match status" value="1"/>
</dbReference>
<organism evidence="9">
    <name type="scientific">Candidatus Atribacter allofermentans</name>
    <dbReference type="NCBI Taxonomy" id="1852833"/>
    <lineage>
        <taxon>Bacteria</taxon>
        <taxon>Pseudomonadati</taxon>
        <taxon>Atribacterota</taxon>
        <taxon>Atribacteria</taxon>
        <taxon>Atribacterales</taxon>
        <taxon>Atribacteraceae</taxon>
        <taxon>Atribacter</taxon>
    </lineage>
</organism>
<dbReference type="Pfam" id="PF00266">
    <property type="entry name" value="Aminotran_5"/>
    <property type="match status" value="1"/>
</dbReference>
<keyword evidence="3" id="KW-0032">Aminotransferase</keyword>
<dbReference type="GO" id="GO:0019265">
    <property type="term" value="P:glycine biosynthetic process, by transamination of glyoxylate"/>
    <property type="evidence" value="ECO:0007669"/>
    <property type="project" value="TreeGrafter"/>
</dbReference>